<dbReference type="RefSeq" id="WP_206582269.1">
    <property type="nucleotide sequence ID" value="NZ_JAFJZZ010000003.1"/>
</dbReference>
<organism evidence="2 3">
    <name type="scientific">Clostridium aminobutyricum</name>
    <dbReference type="NCBI Taxonomy" id="33953"/>
    <lineage>
        <taxon>Bacteria</taxon>
        <taxon>Bacillati</taxon>
        <taxon>Bacillota</taxon>
        <taxon>Clostridia</taxon>
        <taxon>Eubacteriales</taxon>
        <taxon>Clostridiaceae</taxon>
        <taxon>Clostridium</taxon>
    </lineage>
</organism>
<feature type="transmembrane region" description="Helical" evidence="1">
    <location>
        <begin position="147"/>
        <end position="166"/>
    </location>
</feature>
<keyword evidence="1" id="KW-0812">Transmembrane</keyword>
<evidence type="ECO:0000313" key="3">
    <source>
        <dbReference type="Proteomes" id="UP000664545"/>
    </source>
</evidence>
<dbReference type="Pfam" id="PF12679">
    <property type="entry name" value="ABC2_membrane_2"/>
    <property type="match status" value="1"/>
</dbReference>
<feature type="transmembrane region" description="Helical" evidence="1">
    <location>
        <begin position="62"/>
        <end position="86"/>
    </location>
</feature>
<gene>
    <name evidence="2" type="ORF">JYB65_08625</name>
</gene>
<dbReference type="GO" id="GO:0140359">
    <property type="term" value="F:ABC-type transporter activity"/>
    <property type="evidence" value="ECO:0007669"/>
    <property type="project" value="InterPro"/>
</dbReference>
<accession>A0A939IGJ7</accession>
<dbReference type="GO" id="GO:0005886">
    <property type="term" value="C:plasma membrane"/>
    <property type="evidence" value="ECO:0007669"/>
    <property type="project" value="UniProtKB-SubCell"/>
</dbReference>
<dbReference type="Proteomes" id="UP000664545">
    <property type="component" value="Unassembled WGS sequence"/>
</dbReference>
<feature type="transmembrane region" description="Helical" evidence="1">
    <location>
        <begin position="107"/>
        <end position="132"/>
    </location>
</feature>
<protein>
    <submittedName>
        <fullName evidence="2">ABC transporter permease subunit</fullName>
    </submittedName>
</protein>
<proteinExistence type="predicted"/>
<reference evidence="2" key="1">
    <citation type="submission" date="2021-02" db="EMBL/GenBank/DDBJ databases">
        <title>Abyssanaerobacter marinus gen.nov., sp., nov, anaerobic bacterium isolated from the Onnuri vent field of Indian Ocean and suggestion of Mogibacteriaceae fam. nov., and proposal of reclassification of ambiguous this family's genus member.</title>
        <authorList>
            <person name="Kim Y.J."/>
            <person name="Yang J.-A."/>
        </authorList>
    </citation>
    <scope>NUCLEOTIDE SEQUENCE</scope>
    <source>
        <strain evidence="2">DSM 2634</strain>
    </source>
</reference>
<keyword evidence="1" id="KW-1133">Transmembrane helix</keyword>
<feature type="transmembrane region" description="Helical" evidence="1">
    <location>
        <begin position="21"/>
        <end position="42"/>
    </location>
</feature>
<name>A0A939IGJ7_CLOAM</name>
<dbReference type="AlphaFoldDB" id="A0A939IGJ7"/>
<sequence>MKLFIANMQNELKKLSTRKKFLVFLIIEVVICIICGVINMAIGKASGGVVSSSLILANMPMAMLSFFIQIYIPLIIFMAACDLFSGEVHDGTIRATFMRPVSRGKQYFSKIAAIMILAAIYIVTLFIFTTIIKGVAAHSTEGLIDSFLSYTLDIIPLIVLVLFAAMMNQFSRSPSLSIIICIIIYIALYIIGIIVPLLSGLLFTGYLQWHNLWIGATLPFKFMISKMGILVGYGMIFGCVGYYLFERREV</sequence>
<comment type="caution">
    <text evidence="2">The sequence shown here is derived from an EMBL/GenBank/DDBJ whole genome shotgun (WGS) entry which is preliminary data.</text>
</comment>
<feature type="transmembrane region" description="Helical" evidence="1">
    <location>
        <begin position="178"/>
        <end position="203"/>
    </location>
</feature>
<keyword evidence="1" id="KW-0472">Membrane</keyword>
<evidence type="ECO:0000313" key="2">
    <source>
        <dbReference type="EMBL" id="MBN7773425.1"/>
    </source>
</evidence>
<evidence type="ECO:0000256" key="1">
    <source>
        <dbReference type="SAM" id="Phobius"/>
    </source>
</evidence>
<dbReference type="EMBL" id="JAFJZZ010000003">
    <property type="protein sequence ID" value="MBN7773425.1"/>
    <property type="molecule type" value="Genomic_DNA"/>
</dbReference>
<dbReference type="PANTHER" id="PTHR37305:SF1">
    <property type="entry name" value="MEMBRANE PROTEIN"/>
    <property type="match status" value="1"/>
</dbReference>
<dbReference type="PANTHER" id="PTHR37305">
    <property type="entry name" value="INTEGRAL MEMBRANE PROTEIN-RELATED"/>
    <property type="match status" value="1"/>
</dbReference>
<keyword evidence="3" id="KW-1185">Reference proteome</keyword>
<feature type="transmembrane region" description="Helical" evidence="1">
    <location>
        <begin position="223"/>
        <end position="245"/>
    </location>
</feature>